<evidence type="ECO:0000313" key="7">
    <source>
        <dbReference type="Proteomes" id="UP000305948"/>
    </source>
</evidence>
<comment type="subcellular location">
    <subcellularLocation>
        <location evidence="1">Membrane</location>
        <topology evidence="1">Single-pass type I membrane protein</topology>
    </subcellularLocation>
</comment>
<evidence type="ECO:0000256" key="3">
    <source>
        <dbReference type="ARBA" id="ARBA00023136"/>
    </source>
</evidence>
<dbReference type="Proteomes" id="UP000305948">
    <property type="component" value="Unassembled WGS sequence"/>
</dbReference>
<protein>
    <submittedName>
        <fullName evidence="6">Uncharacterized protein</fullName>
    </submittedName>
</protein>
<dbReference type="SUPFAM" id="SSF69179">
    <property type="entry name" value="Integrin domains"/>
    <property type="match status" value="1"/>
</dbReference>
<evidence type="ECO:0000256" key="1">
    <source>
        <dbReference type="ARBA" id="ARBA00004479"/>
    </source>
</evidence>
<keyword evidence="3" id="KW-0472">Membrane</keyword>
<dbReference type="AlphaFoldDB" id="A0A5C3N033"/>
<reference evidence="6 7" key="1">
    <citation type="journal article" date="2019" name="Nat. Ecol. Evol.">
        <title>Megaphylogeny resolves global patterns of mushroom evolution.</title>
        <authorList>
            <person name="Varga T."/>
            <person name="Krizsan K."/>
            <person name="Foldi C."/>
            <person name="Dima B."/>
            <person name="Sanchez-Garcia M."/>
            <person name="Sanchez-Ramirez S."/>
            <person name="Szollosi G.J."/>
            <person name="Szarkandi J.G."/>
            <person name="Papp V."/>
            <person name="Albert L."/>
            <person name="Andreopoulos W."/>
            <person name="Angelini C."/>
            <person name="Antonin V."/>
            <person name="Barry K.W."/>
            <person name="Bougher N.L."/>
            <person name="Buchanan P."/>
            <person name="Buyck B."/>
            <person name="Bense V."/>
            <person name="Catcheside P."/>
            <person name="Chovatia M."/>
            <person name="Cooper J."/>
            <person name="Damon W."/>
            <person name="Desjardin D."/>
            <person name="Finy P."/>
            <person name="Geml J."/>
            <person name="Haridas S."/>
            <person name="Hughes K."/>
            <person name="Justo A."/>
            <person name="Karasinski D."/>
            <person name="Kautmanova I."/>
            <person name="Kiss B."/>
            <person name="Kocsube S."/>
            <person name="Kotiranta H."/>
            <person name="LaButti K.M."/>
            <person name="Lechner B.E."/>
            <person name="Liimatainen K."/>
            <person name="Lipzen A."/>
            <person name="Lukacs Z."/>
            <person name="Mihaltcheva S."/>
            <person name="Morgado L.N."/>
            <person name="Niskanen T."/>
            <person name="Noordeloos M.E."/>
            <person name="Ohm R.A."/>
            <person name="Ortiz-Santana B."/>
            <person name="Ovrebo C."/>
            <person name="Racz N."/>
            <person name="Riley R."/>
            <person name="Savchenko A."/>
            <person name="Shiryaev A."/>
            <person name="Soop K."/>
            <person name="Spirin V."/>
            <person name="Szebenyi C."/>
            <person name="Tomsovsky M."/>
            <person name="Tulloss R.E."/>
            <person name="Uehling J."/>
            <person name="Grigoriev I.V."/>
            <person name="Vagvolgyi C."/>
            <person name="Papp T."/>
            <person name="Martin F.M."/>
            <person name="Miettinen O."/>
            <person name="Hibbett D.S."/>
            <person name="Nagy L.G."/>
        </authorList>
    </citation>
    <scope>NUCLEOTIDE SEQUENCE [LARGE SCALE GENOMIC DNA]</scope>
    <source>
        <strain evidence="6 7">OMC1185</strain>
    </source>
</reference>
<sequence>MTGTGRQQNPKGPNRETSHVSAYRHTCYARGLVPAYRLTRDDTQSEYSPNCFNFLACLHVRCRIDNLSDIATLLPMRRPQKSTFSSRYYDYPKVVLAGYGFSSYISWTRVYRLQTVEAETSAFTITRTSFMGYAAISLVIRCGSDAV</sequence>
<evidence type="ECO:0000256" key="5">
    <source>
        <dbReference type="SAM" id="MobiDB-lite"/>
    </source>
</evidence>
<proteinExistence type="predicted"/>
<evidence type="ECO:0000256" key="2">
    <source>
        <dbReference type="ARBA" id="ARBA00023037"/>
    </source>
</evidence>
<organism evidence="6 7">
    <name type="scientific">Heliocybe sulcata</name>
    <dbReference type="NCBI Taxonomy" id="5364"/>
    <lineage>
        <taxon>Eukaryota</taxon>
        <taxon>Fungi</taxon>
        <taxon>Dikarya</taxon>
        <taxon>Basidiomycota</taxon>
        <taxon>Agaricomycotina</taxon>
        <taxon>Agaricomycetes</taxon>
        <taxon>Gloeophyllales</taxon>
        <taxon>Gloeophyllaceae</taxon>
        <taxon>Heliocybe</taxon>
    </lineage>
</organism>
<dbReference type="GO" id="GO:0016020">
    <property type="term" value="C:membrane"/>
    <property type="evidence" value="ECO:0007669"/>
    <property type="project" value="UniProtKB-SubCell"/>
</dbReference>
<feature type="region of interest" description="Disordered" evidence="5">
    <location>
        <begin position="1"/>
        <end position="20"/>
    </location>
</feature>
<dbReference type="GO" id="GO:0007229">
    <property type="term" value="P:integrin-mediated signaling pathway"/>
    <property type="evidence" value="ECO:0007669"/>
    <property type="project" value="UniProtKB-KW"/>
</dbReference>
<keyword evidence="4" id="KW-0325">Glycoprotein</keyword>
<gene>
    <name evidence="6" type="ORF">OE88DRAFT_283910</name>
</gene>
<keyword evidence="2" id="KW-0401">Integrin</keyword>
<name>A0A5C3N033_9AGAM</name>
<feature type="compositionally biased region" description="Polar residues" evidence="5">
    <location>
        <begin position="1"/>
        <end position="11"/>
    </location>
</feature>
<dbReference type="InterPro" id="IPR032695">
    <property type="entry name" value="Integrin_dom_sf"/>
</dbReference>
<dbReference type="EMBL" id="ML213513">
    <property type="protein sequence ID" value="TFK50667.1"/>
    <property type="molecule type" value="Genomic_DNA"/>
</dbReference>
<evidence type="ECO:0000313" key="6">
    <source>
        <dbReference type="EMBL" id="TFK50667.1"/>
    </source>
</evidence>
<accession>A0A5C3N033</accession>
<evidence type="ECO:0000256" key="4">
    <source>
        <dbReference type="ARBA" id="ARBA00023180"/>
    </source>
</evidence>
<keyword evidence="7" id="KW-1185">Reference proteome</keyword>